<protein>
    <recommendedName>
        <fullName evidence="5">RiboL-PSP-HEPN domain-containing protein</fullName>
    </recommendedName>
</protein>
<dbReference type="GeneID" id="95376109"/>
<evidence type="ECO:0008006" key="5">
    <source>
        <dbReference type="Google" id="ProtNLM"/>
    </source>
</evidence>
<dbReference type="KEGG" id="pchi:PC41400_14925"/>
<dbReference type="AlphaFoldDB" id="A0A410WX40"/>
<sequence length="224" mass="26213">MSIIKRGFIYALSDIHFHTLSNFSSDIEHSIKTSSAEYIAHLEAISENYKDDNLEMFWEYNIDQVNDLRYEYPTLLRSSVLISCYSNLEKTMVNFHEDLKLKTGLSLNYNNRRFSRRSTIEKVLESLQESIPLPNSSGSIEWTNILFYKSLRNKVVHDLGKINKRKDRALLNQIEQSSFVSVNEINTITFNEHFSEKVITDCRNFIDLLYTDIKLYTDSLRPSS</sequence>
<gene>
    <name evidence="1" type="ORF">M5X16_29160</name>
    <name evidence="2" type="ORF">PC41400_14925</name>
</gene>
<accession>A0A410WX40</accession>
<reference evidence="1 4" key="2">
    <citation type="submission" date="2022-05" db="EMBL/GenBank/DDBJ databases">
        <title>Genome Sequencing of Bee-Associated Microbes.</title>
        <authorList>
            <person name="Dunlap C."/>
        </authorList>
    </citation>
    <scope>NUCLEOTIDE SEQUENCE [LARGE SCALE GENOMIC DNA]</scope>
    <source>
        <strain evidence="1 4">NRRL B-23120</strain>
    </source>
</reference>
<proteinExistence type="predicted"/>
<keyword evidence="4" id="KW-1185">Reference proteome</keyword>
<evidence type="ECO:0000313" key="2">
    <source>
        <dbReference type="EMBL" id="QAV18900.1"/>
    </source>
</evidence>
<dbReference type="OrthoDB" id="2667093at2"/>
<name>A0A410WX40_9BACL</name>
<dbReference type="EMBL" id="JAMDMJ010000055">
    <property type="protein sequence ID" value="MCY9599823.1"/>
    <property type="molecule type" value="Genomic_DNA"/>
</dbReference>
<evidence type="ECO:0000313" key="4">
    <source>
        <dbReference type="Proteomes" id="UP001527202"/>
    </source>
</evidence>
<dbReference type="RefSeq" id="WP_042227588.1">
    <property type="nucleotide sequence ID" value="NZ_CP026520.1"/>
</dbReference>
<dbReference type="EMBL" id="CP026520">
    <property type="protein sequence ID" value="QAV18900.1"/>
    <property type="molecule type" value="Genomic_DNA"/>
</dbReference>
<evidence type="ECO:0000313" key="1">
    <source>
        <dbReference type="EMBL" id="MCY9599823.1"/>
    </source>
</evidence>
<dbReference type="Proteomes" id="UP001527202">
    <property type="component" value="Unassembled WGS sequence"/>
</dbReference>
<evidence type="ECO:0000313" key="3">
    <source>
        <dbReference type="Proteomes" id="UP000288943"/>
    </source>
</evidence>
<organism evidence="2 3">
    <name type="scientific">Paenibacillus chitinolyticus</name>
    <dbReference type="NCBI Taxonomy" id="79263"/>
    <lineage>
        <taxon>Bacteria</taxon>
        <taxon>Bacillati</taxon>
        <taxon>Bacillota</taxon>
        <taxon>Bacilli</taxon>
        <taxon>Bacillales</taxon>
        <taxon>Paenibacillaceae</taxon>
        <taxon>Paenibacillus</taxon>
    </lineage>
</organism>
<reference evidence="2 3" key="1">
    <citation type="submission" date="2018-01" db="EMBL/GenBank/DDBJ databases">
        <title>The whole genome sequencing and assembly of Paenibacillus chitinolyticus KCCM 41400 strain.</title>
        <authorList>
            <person name="Kim J.-Y."/>
            <person name="Park M.-K."/>
            <person name="Lee Y.-J."/>
            <person name="Yi H."/>
            <person name="Bahn Y.-S."/>
            <person name="Kim J.F."/>
            <person name="Lee D.-W."/>
        </authorList>
    </citation>
    <scope>NUCLEOTIDE SEQUENCE [LARGE SCALE GENOMIC DNA]</scope>
    <source>
        <strain evidence="2 3">KCCM 41400</strain>
    </source>
</reference>
<dbReference type="Proteomes" id="UP000288943">
    <property type="component" value="Chromosome"/>
</dbReference>